<dbReference type="Pfam" id="PF12796">
    <property type="entry name" value="Ank_2"/>
    <property type="match status" value="1"/>
</dbReference>
<dbReference type="OrthoDB" id="5369447at2759"/>
<accession>A0A1Y1YYL3</accession>
<reference evidence="4 5" key="1">
    <citation type="submission" date="2016-07" db="EMBL/GenBank/DDBJ databases">
        <title>Pervasive Adenine N6-methylation of Active Genes in Fungi.</title>
        <authorList>
            <consortium name="DOE Joint Genome Institute"/>
            <person name="Mondo S.J."/>
            <person name="Dannebaum R.O."/>
            <person name="Kuo R.C."/>
            <person name="Labutti K."/>
            <person name="Haridas S."/>
            <person name="Kuo A."/>
            <person name="Salamov A."/>
            <person name="Ahrendt S.R."/>
            <person name="Lipzen A."/>
            <person name="Sullivan W."/>
            <person name="Andreopoulos W.B."/>
            <person name="Clum A."/>
            <person name="Lindquist E."/>
            <person name="Daum C."/>
            <person name="Ramamoorthy G.K."/>
            <person name="Gryganskyi A."/>
            <person name="Culley D."/>
            <person name="Magnuson J.K."/>
            <person name="James T.Y."/>
            <person name="O'Malley M.A."/>
            <person name="Stajich J.E."/>
            <person name="Spatafora J.W."/>
            <person name="Visel A."/>
            <person name="Grigoriev I.V."/>
        </authorList>
    </citation>
    <scope>NUCLEOTIDE SEQUENCE [LARGE SCALE GENOMIC DNA]</scope>
    <source>
        <strain evidence="4 5">CBS 115471</strain>
    </source>
</reference>
<sequence length="323" mass="35363">MMADNISADVLFEACTAGNLASLQRLLQEPAYITKALEMEERVDEDLPGLTHCILNLSSMLNKAAVAGSSDTVRYLLSFAHTHDVPYEKLLLRDCIGSAISSNNNVAVFKELLAVKADIIDFDMGHSGTPLSQAVAGNRNAPLYSADRTPLVRFLLEGGADPNRIQAPYDAPGAYLQDAVRRSSLEVIELLLQHGARIEQSSAMHRAAEKGRIDVMELLLERGADVNEQLVKNVWYSASYRTKFKKENGIVSDVSDDPRPKWSHETPLHYSVLHRQVEATAWLVKNGADANIADSKGWTPRDMATKMGDMGILEALTSAAGTE</sequence>
<dbReference type="InterPro" id="IPR002110">
    <property type="entry name" value="Ankyrin_rpt"/>
</dbReference>
<dbReference type="PANTHER" id="PTHR24203">
    <property type="entry name" value="ANKYRIN REPEAT FAMILY PROTEIN"/>
    <property type="match status" value="1"/>
</dbReference>
<dbReference type="EMBL" id="MCFA01000150">
    <property type="protein sequence ID" value="ORY03130.1"/>
    <property type="molecule type" value="Genomic_DNA"/>
</dbReference>
<gene>
    <name evidence="4" type="ORF">BCR34DRAFT_573674</name>
</gene>
<evidence type="ECO:0000256" key="2">
    <source>
        <dbReference type="ARBA" id="ARBA00023043"/>
    </source>
</evidence>
<dbReference type="STRING" id="1231657.A0A1Y1YYL3"/>
<dbReference type="SMART" id="SM00248">
    <property type="entry name" value="ANK"/>
    <property type="match status" value="5"/>
</dbReference>
<keyword evidence="1" id="KW-0677">Repeat</keyword>
<dbReference type="SUPFAM" id="SSF48403">
    <property type="entry name" value="Ankyrin repeat"/>
    <property type="match status" value="1"/>
</dbReference>
<keyword evidence="5" id="KW-1185">Reference proteome</keyword>
<feature type="repeat" description="ANK" evidence="3">
    <location>
        <begin position="199"/>
        <end position="227"/>
    </location>
</feature>
<name>A0A1Y1YYL3_9PLEO</name>
<proteinExistence type="predicted"/>
<dbReference type="PROSITE" id="PS50088">
    <property type="entry name" value="ANK_REPEAT"/>
    <property type="match status" value="2"/>
</dbReference>
<protein>
    <submittedName>
        <fullName evidence="4">Ankyrin repeat-containing domain protein</fullName>
    </submittedName>
</protein>
<dbReference type="InterPro" id="IPR036770">
    <property type="entry name" value="Ankyrin_rpt-contain_sf"/>
</dbReference>
<evidence type="ECO:0000313" key="4">
    <source>
        <dbReference type="EMBL" id="ORY03130.1"/>
    </source>
</evidence>
<organism evidence="4 5">
    <name type="scientific">Clohesyomyces aquaticus</name>
    <dbReference type="NCBI Taxonomy" id="1231657"/>
    <lineage>
        <taxon>Eukaryota</taxon>
        <taxon>Fungi</taxon>
        <taxon>Dikarya</taxon>
        <taxon>Ascomycota</taxon>
        <taxon>Pezizomycotina</taxon>
        <taxon>Dothideomycetes</taxon>
        <taxon>Pleosporomycetidae</taxon>
        <taxon>Pleosporales</taxon>
        <taxon>Lindgomycetaceae</taxon>
        <taxon>Clohesyomyces</taxon>
    </lineage>
</organism>
<dbReference type="Proteomes" id="UP000193144">
    <property type="component" value="Unassembled WGS sequence"/>
</dbReference>
<evidence type="ECO:0000256" key="1">
    <source>
        <dbReference type="ARBA" id="ARBA00022737"/>
    </source>
</evidence>
<comment type="caution">
    <text evidence="4">The sequence shown here is derived from an EMBL/GenBank/DDBJ whole genome shotgun (WGS) entry which is preliminary data.</text>
</comment>
<dbReference type="Gene3D" id="1.25.40.20">
    <property type="entry name" value="Ankyrin repeat-containing domain"/>
    <property type="match status" value="2"/>
</dbReference>
<feature type="repeat" description="ANK" evidence="3">
    <location>
        <begin position="263"/>
        <end position="295"/>
    </location>
</feature>
<dbReference type="Pfam" id="PF13857">
    <property type="entry name" value="Ank_5"/>
    <property type="match status" value="1"/>
</dbReference>
<dbReference type="PROSITE" id="PS50297">
    <property type="entry name" value="ANK_REP_REGION"/>
    <property type="match status" value="2"/>
</dbReference>
<evidence type="ECO:0000313" key="5">
    <source>
        <dbReference type="Proteomes" id="UP000193144"/>
    </source>
</evidence>
<dbReference type="AlphaFoldDB" id="A0A1Y1YYL3"/>
<evidence type="ECO:0000256" key="3">
    <source>
        <dbReference type="PROSITE-ProRule" id="PRU00023"/>
    </source>
</evidence>
<dbReference type="PANTHER" id="PTHR24203:SF45">
    <property type="entry name" value="ANKYRIN REPEAT DOMAIN 6"/>
    <property type="match status" value="1"/>
</dbReference>
<keyword evidence="2 3" id="KW-0040">ANK repeat</keyword>